<protein>
    <recommendedName>
        <fullName evidence="5">Xanthine dehydrogenase</fullName>
    </recommendedName>
</protein>
<dbReference type="AlphaFoldDB" id="A0AA91Z2A3"/>
<sequence length="326" mass="36471">MSSDHYAVIDAVIAMEKNNYLATIVNVEGTAYRKEGTLMYITETGKEEGLLTGGCVEQDLLARIEMQKEAKAFLMEYDLRSEDDLTWGQGVGCDGKIYIMVEPITPATSAVFQQLKSYMQKGESVKLIKSFHKINKFLVNTVIPLGKEETNPALTSFLDTGNNYIFTQVLSPQPRLIIYGAGPDVRPVVYFASKAGFYVILSDWREANCSVDNFPDAKEYQIGSPTQVLDAINPSENDYVLLMTHNFSKDQEFVHLLLERRVKFLGLLGSKKRSEKLLAEKIKPDWVHYPVGISIHSESPEEIAISITAQLIKIKNSKNSVMGKIG</sequence>
<dbReference type="EMBL" id="NPBQ01000017">
    <property type="protein sequence ID" value="PAD84847.1"/>
    <property type="molecule type" value="Genomic_DNA"/>
</dbReference>
<evidence type="ECO:0000313" key="3">
    <source>
        <dbReference type="EMBL" id="PAD84847.1"/>
    </source>
</evidence>
<dbReference type="RefSeq" id="WP_095328766.1">
    <property type="nucleotide sequence ID" value="NZ_CP026033.1"/>
</dbReference>
<proteinExistence type="predicted"/>
<evidence type="ECO:0008006" key="5">
    <source>
        <dbReference type="Google" id="ProtNLM"/>
    </source>
</evidence>
<reference evidence="3 4" key="1">
    <citation type="submission" date="2017-07" db="EMBL/GenBank/DDBJ databases">
        <title>Isolation and whole genome analysis of endospore-forming bacteria from heroin.</title>
        <authorList>
            <person name="Kalinowski J."/>
            <person name="Ahrens B."/>
            <person name="Al-Dilaimi A."/>
            <person name="Winkler A."/>
            <person name="Wibberg D."/>
            <person name="Schleenbecker U."/>
            <person name="Ruckert C."/>
            <person name="Wolfel R."/>
            <person name="Grass G."/>
        </authorList>
    </citation>
    <scope>NUCLEOTIDE SEQUENCE [LARGE SCALE GENOMIC DNA]</scope>
    <source>
        <strain evidence="3 4">7521-2</strain>
    </source>
</reference>
<accession>A0AA91Z2A3</accession>
<feature type="domain" description="XdhC- CoxI" evidence="1">
    <location>
        <begin position="21"/>
        <end position="77"/>
    </location>
</feature>
<evidence type="ECO:0000259" key="1">
    <source>
        <dbReference type="Pfam" id="PF02625"/>
    </source>
</evidence>
<gene>
    <name evidence="3" type="ORF">CHH57_02595</name>
</gene>
<comment type="caution">
    <text evidence="3">The sequence shown here is derived from an EMBL/GenBank/DDBJ whole genome shotgun (WGS) entry which is preliminary data.</text>
</comment>
<feature type="domain" description="XdhC Rossmann" evidence="2">
    <location>
        <begin position="176"/>
        <end position="311"/>
    </location>
</feature>
<dbReference type="Pfam" id="PF02625">
    <property type="entry name" value="XdhC_CoxI"/>
    <property type="match status" value="1"/>
</dbReference>
<evidence type="ECO:0000259" key="2">
    <source>
        <dbReference type="Pfam" id="PF13478"/>
    </source>
</evidence>
<dbReference type="PANTHER" id="PTHR30388">
    <property type="entry name" value="ALDEHYDE OXIDOREDUCTASE MOLYBDENUM COFACTOR ASSEMBLY PROTEIN"/>
    <property type="match status" value="1"/>
</dbReference>
<dbReference type="InterPro" id="IPR052698">
    <property type="entry name" value="MoCofactor_Util/Proc"/>
</dbReference>
<dbReference type="InterPro" id="IPR027051">
    <property type="entry name" value="XdhC_Rossmann_dom"/>
</dbReference>
<dbReference type="Pfam" id="PF13478">
    <property type="entry name" value="XdhC_C"/>
    <property type="match status" value="1"/>
</dbReference>
<organism evidence="3 4">
    <name type="scientific">Niallia circulans</name>
    <name type="common">Bacillus circulans</name>
    <dbReference type="NCBI Taxonomy" id="1397"/>
    <lineage>
        <taxon>Bacteria</taxon>
        <taxon>Bacillati</taxon>
        <taxon>Bacillota</taxon>
        <taxon>Bacilli</taxon>
        <taxon>Bacillales</taxon>
        <taxon>Bacillaceae</taxon>
        <taxon>Niallia</taxon>
    </lineage>
</organism>
<dbReference type="Gene3D" id="3.40.50.720">
    <property type="entry name" value="NAD(P)-binding Rossmann-like Domain"/>
    <property type="match status" value="1"/>
</dbReference>
<evidence type="ECO:0000313" key="4">
    <source>
        <dbReference type="Proteomes" id="UP000216961"/>
    </source>
</evidence>
<dbReference type="PANTHER" id="PTHR30388:SF6">
    <property type="entry name" value="XANTHINE DEHYDROGENASE SUBUNIT A-RELATED"/>
    <property type="match status" value="1"/>
</dbReference>
<dbReference type="InterPro" id="IPR003777">
    <property type="entry name" value="XdhC_CoxI"/>
</dbReference>
<dbReference type="Proteomes" id="UP000216961">
    <property type="component" value="Unassembled WGS sequence"/>
</dbReference>
<name>A0AA91Z2A3_NIACI</name>